<proteinExistence type="predicted"/>
<dbReference type="EMBL" id="CP095063">
    <property type="protein sequence ID" value="UOQ68810.1"/>
    <property type="molecule type" value="Genomic_DNA"/>
</dbReference>
<name>A0ABY4GDE9_9BACT</name>
<protein>
    <submittedName>
        <fullName evidence="2">Uncharacterized protein</fullName>
    </submittedName>
</protein>
<evidence type="ECO:0000256" key="1">
    <source>
        <dbReference type="SAM" id="MobiDB-lite"/>
    </source>
</evidence>
<organism evidence="2 3">
    <name type="scientific">Hymenobacter volaticus</name>
    <dbReference type="NCBI Taxonomy" id="2932254"/>
    <lineage>
        <taxon>Bacteria</taxon>
        <taxon>Pseudomonadati</taxon>
        <taxon>Bacteroidota</taxon>
        <taxon>Cytophagia</taxon>
        <taxon>Cytophagales</taxon>
        <taxon>Hymenobacteraceae</taxon>
        <taxon>Hymenobacter</taxon>
    </lineage>
</organism>
<evidence type="ECO:0000313" key="2">
    <source>
        <dbReference type="EMBL" id="UOQ68810.1"/>
    </source>
</evidence>
<dbReference type="RefSeq" id="WP_245126374.1">
    <property type="nucleotide sequence ID" value="NZ_CP095063.1"/>
</dbReference>
<feature type="region of interest" description="Disordered" evidence="1">
    <location>
        <begin position="25"/>
        <end position="52"/>
    </location>
</feature>
<keyword evidence="2" id="KW-0614">Plasmid</keyword>
<dbReference type="Proteomes" id="UP000830401">
    <property type="component" value="Plasmid unnamed2"/>
</dbReference>
<keyword evidence="3" id="KW-1185">Reference proteome</keyword>
<reference evidence="2" key="1">
    <citation type="submission" date="2022-04" db="EMBL/GenBank/DDBJ databases">
        <title>Hymenobacter sp. isolated from the air.</title>
        <authorList>
            <person name="Won M."/>
            <person name="Lee C.-M."/>
            <person name="Woen H.-Y."/>
            <person name="Kwon S.-W."/>
        </authorList>
    </citation>
    <scope>NUCLEOTIDE SEQUENCE</scope>
    <source>
        <strain evidence="2">5420S-77</strain>
        <plasmid evidence="2">unnamed2</plasmid>
    </source>
</reference>
<geneLocation type="plasmid" evidence="2 3">
    <name>unnamed2</name>
</geneLocation>
<evidence type="ECO:0000313" key="3">
    <source>
        <dbReference type="Proteomes" id="UP000830401"/>
    </source>
</evidence>
<sequence length="52" mass="5546">MSFPLLCLAGSLVFVSLLLGGQRRNLPPVGSTPPRAHASSFSLSRYPPDYDG</sequence>
<gene>
    <name evidence="2" type="ORF">MUN86_25395</name>
</gene>
<accession>A0ABY4GDE9</accession>